<reference evidence="21" key="3">
    <citation type="submission" date="2025-09" db="UniProtKB">
        <authorList>
            <consortium name="Ensembl"/>
        </authorList>
    </citation>
    <scope>IDENTIFICATION</scope>
    <source>
        <strain evidence="21">Glennie</strain>
    </source>
</reference>
<reference evidence="21 22" key="1">
    <citation type="journal article" date="2008" name="Nature">
        <title>Genome analysis of the platypus reveals unique signatures of evolution.</title>
        <authorList>
            <person name="Warren W.C."/>
            <person name="Hillier L.W."/>
            <person name="Marshall Graves J.A."/>
            <person name="Birney E."/>
            <person name="Ponting C.P."/>
            <person name="Grutzner F."/>
            <person name="Belov K."/>
            <person name="Miller W."/>
            <person name="Clarke L."/>
            <person name="Chinwalla A.T."/>
            <person name="Yang S.P."/>
            <person name="Heger A."/>
            <person name="Locke D.P."/>
            <person name="Miethke P."/>
            <person name="Waters P.D."/>
            <person name="Veyrunes F."/>
            <person name="Fulton L."/>
            <person name="Fulton B."/>
            <person name="Graves T."/>
            <person name="Wallis J."/>
            <person name="Puente X.S."/>
            <person name="Lopez-Otin C."/>
            <person name="Ordonez G.R."/>
            <person name="Eichler E.E."/>
            <person name="Chen L."/>
            <person name="Cheng Z."/>
            <person name="Deakin J.E."/>
            <person name="Alsop A."/>
            <person name="Thompson K."/>
            <person name="Kirby P."/>
            <person name="Papenfuss A.T."/>
            <person name="Wakefield M.J."/>
            <person name="Olender T."/>
            <person name="Lancet D."/>
            <person name="Huttley G.A."/>
            <person name="Smit A.F."/>
            <person name="Pask A."/>
            <person name="Temple-Smith P."/>
            <person name="Batzer M.A."/>
            <person name="Walker J.A."/>
            <person name="Konkel M.K."/>
            <person name="Harris R.S."/>
            <person name="Whittington C.M."/>
            <person name="Wong E.S."/>
            <person name="Gemmell N.J."/>
            <person name="Buschiazzo E."/>
            <person name="Vargas Jentzsch I.M."/>
            <person name="Merkel A."/>
            <person name="Schmitz J."/>
            <person name="Zemann A."/>
            <person name="Churakov G."/>
            <person name="Kriegs J.O."/>
            <person name="Brosius J."/>
            <person name="Murchison E.P."/>
            <person name="Sachidanandam R."/>
            <person name="Smith C."/>
            <person name="Hannon G.J."/>
            <person name="Tsend-Ayush E."/>
            <person name="McMillan D."/>
            <person name="Attenborough R."/>
            <person name="Rens W."/>
            <person name="Ferguson-Smith M."/>
            <person name="Lefevre C.M."/>
            <person name="Sharp J.A."/>
            <person name="Nicholas K.R."/>
            <person name="Ray D.A."/>
            <person name="Kube M."/>
            <person name="Reinhardt R."/>
            <person name="Pringle T.H."/>
            <person name="Taylor J."/>
            <person name="Jones R.C."/>
            <person name="Nixon B."/>
            <person name="Dacheux J.L."/>
            <person name="Niwa H."/>
            <person name="Sekita Y."/>
            <person name="Huang X."/>
            <person name="Stark A."/>
            <person name="Kheradpour P."/>
            <person name="Kellis M."/>
            <person name="Flicek P."/>
            <person name="Chen Y."/>
            <person name="Webber C."/>
            <person name="Hardison R."/>
            <person name="Nelson J."/>
            <person name="Hallsworth-Pepin K."/>
            <person name="Delehaunty K."/>
            <person name="Markovic C."/>
            <person name="Minx P."/>
            <person name="Feng Y."/>
            <person name="Kremitzki C."/>
            <person name="Mitreva M."/>
            <person name="Glasscock J."/>
            <person name="Wylie T."/>
            <person name="Wohldmann P."/>
            <person name="Thiru P."/>
            <person name="Nhan M.N."/>
            <person name="Pohl C.S."/>
            <person name="Smith S.M."/>
            <person name="Hou S."/>
            <person name="Nefedov M."/>
            <person name="de Jong P.J."/>
            <person name="Renfree M.B."/>
            <person name="Mardis E.R."/>
            <person name="Wilson R.K."/>
        </authorList>
    </citation>
    <scope>NUCLEOTIDE SEQUENCE [LARGE SCALE GENOMIC DNA]</scope>
    <source>
        <strain evidence="21 22">Glennie</strain>
    </source>
</reference>
<dbReference type="InterPro" id="IPR001739">
    <property type="entry name" value="Methyl_CpG_DNA-bd"/>
</dbReference>
<reference evidence="21" key="2">
    <citation type="submission" date="2025-08" db="UniProtKB">
        <authorList>
            <consortium name="Ensembl"/>
        </authorList>
    </citation>
    <scope>IDENTIFICATION</scope>
    <source>
        <strain evidence="21">Glennie</strain>
    </source>
</reference>
<keyword evidence="13" id="KW-0238">DNA-binding</keyword>
<keyword evidence="11" id="KW-0832">Ubl conjugation</keyword>
<feature type="domain" description="MBD" evidence="19">
    <location>
        <begin position="1"/>
        <end position="69"/>
    </location>
</feature>
<dbReference type="SMART" id="SM00391">
    <property type="entry name" value="MBD"/>
    <property type="match status" value="1"/>
</dbReference>
<keyword evidence="4" id="KW-0158">Chromosome</keyword>
<evidence type="ECO:0000256" key="12">
    <source>
        <dbReference type="ARBA" id="ARBA00023015"/>
    </source>
</evidence>
<evidence type="ECO:0000256" key="17">
    <source>
        <dbReference type="ARBA" id="ARBA00076705"/>
    </source>
</evidence>
<keyword evidence="8" id="KW-0677">Repeat</keyword>
<dbReference type="GO" id="GO:0016607">
    <property type="term" value="C:nuclear speck"/>
    <property type="evidence" value="ECO:0007669"/>
    <property type="project" value="UniProtKB-SubCell"/>
</dbReference>
<evidence type="ECO:0000256" key="13">
    <source>
        <dbReference type="ARBA" id="ARBA00023125"/>
    </source>
</evidence>
<sequence>MVEDWMDCPALGPGWKRRESFRKSGATCGRTDTYYQSPTGERFRSKIELTRFLGPDQDLSLFDFKNGVVLSPDVKVRSPGLWEREDVGFPEAGWRQDLPPLELRLVPLSLALRSQGALRSACLGFPLLSSQTQCFPHRRCENCRTWFSRGNIDRNRRFKSLCSECRGRCGQGQPGPQYRTRTDLLACQETEDCGSCPPCVLRLHNPESQLVCKCVRRRCLKIIKRGFGCGVCQGCQTKEDCGTCQICLRKLKPGLKRQWKCLQRRCLKVREAQGEREDGSCGVFWGVRLFVGSRAGMWIRGPGVEGERKAFS</sequence>
<evidence type="ECO:0000313" key="21">
    <source>
        <dbReference type="Ensembl" id="ENSOANP00000049740.1"/>
    </source>
</evidence>
<evidence type="ECO:0000256" key="7">
    <source>
        <dbReference type="ARBA" id="ARBA00022723"/>
    </source>
</evidence>
<dbReference type="Pfam" id="PF02008">
    <property type="entry name" value="zf-CXXC"/>
    <property type="match status" value="1"/>
</dbReference>
<evidence type="ECO:0000259" key="20">
    <source>
        <dbReference type="PROSITE" id="PS51058"/>
    </source>
</evidence>
<name>A0A6I8PAD0_ORNAN</name>
<evidence type="ECO:0000259" key="19">
    <source>
        <dbReference type="PROSITE" id="PS50982"/>
    </source>
</evidence>
<evidence type="ECO:0000256" key="15">
    <source>
        <dbReference type="ARBA" id="ARBA00023242"/>
    </source>
</evidence>
<evidence type="ECO:0000256" key="18">
    <source>
        <dbReference type="PROSITE-ProRule" id="PRU00509"/>
    </source>
</evidence>
<dbReference type="InterPro" id="IPR016177">
    <property type="entry name" value="DNA-bd_dom_sf"/>
</dbReference>
<keyword evidence="15" id="KW-0539">Nucleus</keyword>
<evidence type="ECO:0000256" key="10">
    <source>
        <dbReference type="ARBA" id="ARBA00022833"/>
    </source>
</evidence>
<dbReference type="GO" id="GO:0000122">
    <property type="term" value="P:negative regulation of transcription by RNA polymerase II"/>
    <property type="evidence" value="ECO:0000318"/>
    <property type="project" value="GO_Central"/>
</dbReference>
<dbReference type="SUPFAM" id="SSF54171">
    <property type="entry name" value="DNA-binding domain"/>
    <property type="match status" value="1"/>
</dbReference>
<evidence type="ECO:0000256" key="16">
    <source>
        <dbReference type="ARBA" id="ARBA00069818"/>
    </source>
</evidence>
<accession>A0A6I8PAD0</accession>
<dbReference type="InParanoid" id="A0A6I8PAD0"/>
<evidence type="ECO:0000256" key="5">
    <source>
        <dbReference type="ARBA" id="ARBA00022499"/>
    </source>
</evidence>
<dbReference type="GO" id="GO:0016363">
    <property type="term" value="C:nuclear matrix"/>
    <property type="evidence" value="ECO:0007669"/>
    <property type="project" value="UniProtKB-SubCell"/>
</dbReference>
<keyword evidence="6" id="KW-0597">Phosphoprotein</keyword>
<dbReference type="GO" id="GO:0008270">
    <property type="term" value="F:zinc ion binding"/>
    <property type="evidence" value="ECO:0007669"/>
    <property type="project" value="UniProtKB-KW"/>
</dbReference>
<evidence type="ECO:0000256" key="4">
    <source>
        <dbReference type="ARBA" id="ARBA00022454"/>
    </source>
</evidence>
<dbReference type="AlphaFoldDB" id="A0A6I8PAD0"/>
<evidence type="ECO:0000256" key="8">
    <source>
        <dbReference type="ARBA" id="ARBA00022737"/>
    </source>
</evidence>
<dbReference type="GO" id="GO:0006346">
    <property type="term" value="P:DNA methylation-dependent constitutive heterochromatin formation"/>
    <property type="evidence" value="ECO:0000318"/>
    <property type="project" value="GO_Central"/>
</dbReference>
<protein>
    <recommendedName>
        <fullName evidence="16">Methyl-CpG-binding domain protein 1</fullName>
    </recommendedName>
    <alternativeName>
        <fullName evidence="17">Methyl-CpG-binding protein MBD1</fullName>
    </alternativeName>
</protein>
<keyword evidence="14" id="KW-0804">Transcription</keyword>
<evidence type="ECO:0000256" key="3">
    <source>
        <dbReference type="ARBA" id="ARBA00004324"/>
    </source>
</evidence>
<keyword evidence="9 18" id="KW-0863">Zinc-finger</keyword>
<keyword evidence="10" id="KW-0862">Zinc</keyword>
<dbReference type="PROSITE" id="PS51058">
    <property type="entry name" value="ZF_CXXC"/>
    <property type="match status" value="1"/>
</dbReference>
<dbReference type="PROSITE" id="PS50982">
    <property type="entry name" value="MBD"/>
    <property type="match status" value="1"/>
</dbReference>
<evidence type="ECO:0000256" key="14">
    <source>
        <dbReference type="ARBA" id="ARBA00023163"/>
    </source>
</evidence>
<dbReference type="Bgee" id="ENSOANG00000042027">
    <property type="expression patterns" value="Expressed in testis and 7 other cell types or tissues"/>
</dbReference>
<dbReference type="GO" id="GO:0005634">
    <property type="term" value="C:nucleus"/>
    <property type="evidence" value="ECO:0000318"/>
    <property type="project" value="GO_Central"/>
</dbReference>
<evidence type="ECO:0000256" key="1">
    <source>
        <dbReference type="ARBA" id="ARBA00004109"/>
    </source>
</evidence>
<dbReference type="PANTHER" id="PTHR12396">
    <property type="entry name" value="METHYL-CPG BINDING PROTEIN, MBD"/>
    <property type="match status" value="1"/>
</dbReference>
<dbReference type="GO" id="GO:0005694">
    <property type="term" value="C:chromosome"/>
    <property type="evidence" value="ECO:0007669"/>
    <property type="project" value="UniProtKB-SubCell"/>
</dbReference>
<evidence type="ECO:0000256" key="6">
    <source>
        <dbReference type="ARBA" id="ARBA00022553"/>
    </source>
</evidence>
<dbReference type="GO" id="GO:0008327">
    <property type="term" value="F:methyl-CpG binding"/>
    <property type="evidence" value="ECO:0000318"/>
    <property type="project" value="GO_Central"/>
</dbReference>
<dbReference type="Gene3D" id="3.30.890.10">
    <property type="entry name" value="Methyl-cpg-binding Protein 2, Chain A"/>
    <property type="match status" value="1"/>
</dbReference>
<feature type="domain" description="CXXC-type" evidence="20">
    <location>
        <begin position="221"/>
        <end position="267"/>
    </location>
</feature>
<dbReference type="Pfam" id="PF01429">
    <property type="entry name" value="MBD"/>
    <property type="match status" value="1"/>
</dbReference>
<dbReference type="FunFam" id="3.30.890.10:FF:000001">
    <property type="entry name" value="methyl-CpG-binding domain protein 1 isoform X7"/>
    <property type="match status" value="1"/>
</dbReference>
<proteinExistence type="predicted"/>
<dbReference type="InterPro" id="IPR002857">
    <property type="entry name" value="Znf_CXXC"/>
</dbReference>
<organism evidence="21 22">
    <name type="scientific">Ornithorhynchus anatinus</name>
    <name type="common">Duckbill platypus</name>
    <dbReference type="NCBI Taxonomy" id="9258"/>
    <lineage>
        <taxon>Eukaryota</taxon>
        <taxon>Metazoa</taxon>
        <taxon>Chordata</taxon>
        <taxon>Craniata</taxon>
        <taxon>Vertebrata</taxon>
        <taxon>Euteleostomi</taxon>
        <taxon>Mammalia</taxon>
        <taxon>Monotremata</taxon>
        <taxon>Ornithorhynchidae</taxon>
        <taxon>Ornithorhynchus</taxon>
    </lineage>
</organism>
<comment type="subcellular location">
    <subcellularLocation>
        <location evidence="2">Chromosome</location>
    </subcellularLocation>
    <subcellularLocation>
        <location evidence="1">Nucleus matrix</location>
    </subcellularLocation>
    <subcellularLocation>
        <location evidence="3">Nucleus speckle</location>
    </subcellularLocation>
</comment>
<evidence type="ECO:0000256" key="9">
    <source>
        <dbReference type="ARBA" id="ARBA00022771"/>
    </source>
</evidence>
<dbReference type="Ensembl" id="ENSOANT00000070128.1">
    <property type="protein sequence ID" value="ENSOANP00000049740.1"/>
    <property type="gene ID" value="ENSOANG00000042027.1"/>
</dbReference>
<dbReference type="PANTHER" id="PTHR12396:SF57">
    <property type="entry name" value="METHYL-CPG-BINDING DOMAIN PROTEIN 1"/>
    <property type="match status" value="1"/>
</dbReference>
<keyword evidence="22" id="KW-1185">Reference proteome</keyword>
<dbReference type="GeneTree" id="ENSGT00950000183005"/>
<dbReference type="Proteomes" id="UP000002279">
    <property type="component" value="Chromosome 6"/>
</dbReference>
<keyword evidence="7" id="KW-0479">Metal-binding</keyword>
<keyword evidence="5" id="KW-1017">Isopeptide bond</keyword>
<dbReference type="CDD" id="cd01396">
    <property type="entry name" value="MeCP2_MBD"/>
    <property type="match status" value="1"/>
</dbReference>
<evidence type="ECO:0000256" key="2">
    <source>
        <dbReference type="ARBA" id="ARBA00004286"/>
    </source>
</evidence>
<keyword evidence="12" id="KW-0805">Transcription regulation</keyword>
<evidence type="ECO:0000313" key="22">
    <source>
        <dbReference type="Proteomes" id="UP000002279"/>
    </source>
</evidence>
<evidence type="ECO:0000256" key="11">
    <source>
        <dbReference type="ARBA" id="ARBA00022843"/>
    </source>
</evidence>